<sequence>MKVIALKNIILEKNTITYKFDIPEELRKHINMEYIDEHNQGTLFVRPQKETKLEGIPKSILSIPFIGTMMGIAMLYQIPIKVDEVDADYLKSTQELGLVFNKMYPQGNLKLKVISDRVIENKKNSVGTNKTSVFFTGGVDATSALVETINLKPLLINIVGGDIALSNQKAHSRLEEYFNKVKNNIPGVDYCFVESNCRELFKEYSFDEKFKKFIERELWWGYWASVAHIVVMTAVIAPVIYSKNINCHYIGSSHSSLDSAFDANNEEIINAINYCGCKFISADVDLDRNEKVKKIVDYSSKTNKYFELQVCWNKQEGMNCCKCEKCYRTMMNILSAHGDPNKFGFRYDTKKMKEIRTFLETTPIKLSYWETTQHMFVKEKDYWKDTELSWFIDFKFNRPKAYAYKIIKRVISKFK</sequence>
<accession>A0A413S3L9</accession>
<protein>
    <submittedName>
        <fullName evidence="2">Uncharacterized protein</fullName>
    </submittedName>
</protein>
<evidence type="ECO:0000313" key="3">
    <source>
        <dbReference type="Proteomes" id="UP000284598"/>
    </source>
</evidence>
<evidence type="ECO:0000256" key="1">
    <source>
        <dbReference type="SAM" id="Phobius"/>
    </source>
</evidence>
<keyword evidence="1" id="KW-0812">Transmembrane</keyword>
<dbReference type="RefSeq" id="WP_117900033.1">
    <property type="nucleotide sequence ID" value="NZ_CATZTO010000001.1"/>
</dbReference>
<dbReference type="AlphaFoldDB" id="A0A413S3L9"/>
<name>A0A413S3L9_9FIRM</name>
<proteinExistence type="predicted"/>
<gene>
    <name evidence="2" type="ORF">DW929_03415</name>
</gene>
<evidence type="ECO:0000313" key="2">
    <source>
        <dbReference type="EMBL" id="RHA56146.1"/>
    </source>
</evidence>
<dbReference type="Proteomes" id="UP000284598">
    <property type="component" value="Unassembled WGS sequence"/>
</dbReference>
<organism evidence="2 3">
    <name type="scientific">Eubacterium ventriosum</name>
    <dbReference type="NCBI Taxonomy" id="39496"/>
    <lineage>
        <taxon>Bacteria</taxon>
        <taxon>Bacillati</taxon>
        <taxon>Bacillota</taxon>
        <taxon>Clostridia</taxon>
        <taxon>Eubacteriales</taxon>
        <taxon>Eubacteriaceae</taxon>
        <taxon>Eubacterium</taxon>
    </lineage>
</organism>
<reference evidence="2 3" key="1">
    <citation type="submission" date="2018-08" db="EMBL/GenBank/DDBJ databases">
        <title>A genome reference for cultivated species of the human gut microbiota.</title>
        <authorList>
            <person name="Zou Y."/>
            <person name="Xue W."/>
            <person name="Luo G."/>
        </authorList>
    </citation>
    <scope>NUCLEOTIDE SEQUENCE [LARGE SCALE GENOMIC DNA]</scope>
    <source>
        <strain evidence="2 3">AM43-2</strain>
    </source>
</reference>
<comment type="caution">
    <text evidence="2">The sequence shown here is derived from an EMBL/GenBank/DDBJ whole genome shotgun (WGS) entry which is preliminary data.</text>
</comment>
<feature type="transmembrane region" description="Helical" evidence="1">
    <location>
        <begin position="219"/>
        <end position="241"/>
    </location>
</feature>
<dbReference type="EMBL" id="QSFO01000003">
    <property type="protein sequence ID" value="RHA56146.1"/>
    <property type="molecule type" value="Genomic_DNA"/>
</dbReference>
<keyword evidence="1" id="KW-0472">Membrane</keyword>
<keyword evidence="1" id="KW-1133">Transmembrane helix</keyword>